<sequence>MSVSDIISKSLIEYDSTTPTIQYLIENTYFEGYKTNSDTERSRLKFIHKDTNKVLFETEIETLAIYYDKLNIWSWSWSQVGLYNSENYLAKEMLLYALKLGYDMSYIKSIITTSRGVIRDPIQVDINLAIGSGIIKQPYIYPYVYEVEKRKLYYYIILLNKQELDKLSKKLNKQSNE</sequence>
<dbReference type="Proteomes" id="UP000274448">
    <property type="component" value="Segment"/>
</dbReference>
<evidence type="ECO:0000313" key="3">
    <source>
        <dbReference type="EMBL" id="AKI79098.1"/>
    </source>
</evidence>
<accession>E3VZY7</accession>
<protein>
    <submittedName>
        <fullName evidence="2">Uncharacterized protein R329</fullName>
    </submittedName>
</protein>
<name>A0A0G2Y0F8_MIMIV</name>
<evidence type="ECO:0000313" key="1">
    <source>
        <dbReference type="EMBL" id="ADO18561.1"/>
    </source>
</evidence>
<evidence type="ECO:0000313" key="2">
    <source>
        <dbReference type="EMBL" id="AEJ34566.1"/>
    </source>
</evidence>
<evidence type="ECO:0000313" key="4">
    <source>
        <dbReference type="EMBL" id="AKI80994.1"/>
    </source>
</evidence>
<dbReference type="KEGG" id="vg:9924947"/>
<dbReference type="Proteomes" id="UP000240552">
    <property type="component" value="Segment"/>
</dbReference>
<organism evidence="1 5">
    <name type="scientific">Acanthamoeba polyphaga mimivirus</name>
    <name type="common">APMV</name>
    <dbReference type="NCBI Taxonomy" id="212035"/>
    <lineage>
        <taxon>Viruses</taxon>
        <taxon>Varidnaviria</taxon>
        <taxon>Bamfordvirae</taxon>
        <taxon>Nucleocytoviricota</taxon>
        <taxon>Megaviricetes</taxon>
        <taxon>Imitervirales</taxon>
        <taxon>Mimiviridae</taxon>
        <taxon>Megamimivirinae</taxon>
        <taxon>Mimivirus</taxon>
        <taxon>Mimivirus bradfordmassiliense</taxon>
    </lineage>
</organism>
<evidence type="ECO:0000313" key="7">
    <source>
        <dbReference type="Proteomes" id="UP000241474"/>
    </source>
</evidence>
<dbReference type="Proteomes" id="UP000241474">
    <property type="component" value="Segment"/>
</dbReference>
<proteinExistence type="predicted"/>
<accession>A0A0G2Y0F8</accession>
<keyword evidence="5" id="KW-1185">Reference proteome</keyword>
<dbReference type="Proteomes" id="UP000201519">
    <property type="component" value="Segment"/>
</dbReference>
<evidence type="ECO:0000313" key="5">
    <source>
        <dbReference type="Proteomes" id="UP000201519"/>
    </source>
</evidence>
<dbReference type="EMBL" id="HQ336222">
    <property type="protein sequence ID" value="ADO18561.1"/>
    <property type="molecule type" value="Genomic_DNA"/>
</dbReference>
<dbReference type="GeneID" id="9924947"/>
<dbReference type="EMBL" id="KM982403">
    <property type="protein sequence ID" value="AKI80994.1"/>
    <property type="molecule type" value="Genomic_DNA"/>
</dbReference>
<evidence type="ECO:0000313" key="8">
    <source>
        <dbReference type="Proteomes" id="UP000274448"/>
    </source>
</evidence>
<reference evidence="1 5" key="2">
    <citation type="journal article" date="2011" name="Virol. J.">
        <title>Breaking the 1000-gene barrier for Mimivirus using ultra-deep genome and transcriptome sequencing.</title>
        <authorList>
            <person name="Legendre M."/>
            <person name="Santini S."/>
            <person name="Rico A."/>
            <person name="Abergel C."/>
            <person name="Claverie J.M."/>
        </authorList>
    </citation>
    <scope>NUCLEOTIDE SEQUENCE [LARGE SCALE GENOMIC DNA]</scope>
</reference>
<reference evidence="7 8" key="3">
    <citation type="submission" date="2014-10" db="EMBL/GenBank/DDBJ databases">
        <title>Pan-genome analysis of Brazilian lineage A amoebal mimiviruses.</title>
        <authorList>
            <person name="Assis F.L."/>
            <person name="Abrahao J.S."/>
            <person name="Kroon E.G."/>
            <person name="Dornas F.P."/>
            <person name="Andrade K.R."/>
            <person name="Borato P.V.M."/>
            <person name="Pilotto M.R."/>
            <person name="Benamar S."/>
            <person name="LaScola B."/>
            <person name="Colson P."/>
        </authorList>
    </citation>
    <scope>NUCLEOTIDE SEQUENCE [LARGE SCALE GENOMIC DNA]</scope>
    <source>
        <strain evidence="4 8">Amazonia</strain>
        <strain evidence="3 7">Oyster</strain>
    </source>
</reference>
<dbReference type="EMBL" id="KM982401">
    <property type="protein sequence ID" value="AKI79098.1"/>
    <property type="molecule type" value="Genomic_DNA"/>
</dbReference>
<organismHost>
    <name type="scientific">Acanthamoeba polyphaga</name>
    <name type="common">Amoeba</name>
    <dbReference type="NCBI Taxonomy" id="5757"/>
</organismHost>
<dbReference type="RefSeq" id="YP_003986832.1">
    <property type="nucleotide sequence ID" value="NC_014649.1"/>
</dbReference>
<evidence type="ECO:0000313" key="6">
    <source>
        <dbReference type="Proteomes" id="UP000240552"/>
    </source>
</evidence>
<dbReference type="SMR" id="A0A0G2Y0F8"/>
<dbReference type="EMBL" id="JN036606">
    <property type="protein sequence ID" value="AEJ34566.1"/>
    <property type="molecule type" value="Genomic_DNA"/>
</dbReference>
<gene>
    <name evidence="1" type="primary">R329</name>
    <name evidence="2" type="ORF">MIMI_R329</name>
</gene>
<reference evidence="2 6" key="1">
    <citation type="journal article" date="2011" name="Proc. Natl. Acad. Sci. U.S.A.">
        <title>Mimivirus shows dramatic genome reduction after intraamoebal culture.</title>
        <authorList>
            <person name="Boyer M."/>
            <person name="Azza S."/>
            <person name="Barrassi L."/>
            <person name="Klose T."/>
            <person name="Campocasso A."/>
            <person name="Pagnier I."/>
            <person name="Fournous G."/>
            <person name="Borg A."/>
            <person name="Robert C."/>
            <person name="Zhang X."/>
            <person name="Desnues C."/>
            <person name="Henrissat B."/>
            <person name="Rossmann M.G."/>
            <person name="La Scola B."/>
            <person name="Raoult D."/>
        </authorList>
    </citation>
    <scope>NUCLEOTIDE SEQUENCE [LARGE SCALE GENOMIC DNA]</scope>
    <source>
        <strain evidence="2">M4</strain>
    </source>
</reference>
<dbReference type="OrthoDB" id="16558at10239"/>